<sequence>MKYLVYQIKNNINDKIYIGAHATTDVNDSYMGSGKLLLKAQTKYGIHNFTKSILYVFDTPSEMYDKEKELVNREFVLSEHTYNLKIGGEGGVSYTTASSETREKMSKAKIGKSRKMKDGWVNPLKGKTRPGLFNEQSIEKMRNAKVGRSLSEEHKQKISISCSGKTMPPDAVKKSADARKGKPRTEEQKIRIREAVSNIEKMECQYCGNSFRPGMFKRWHGDKCKRREL</sequence>
<accession>D9ICP8</accession>
<dbReference type="SMART" id="SM00496">
    <property type="entry name" value="IENR2"/>
    <property type="match status" value="4"/>
</dbReference>
<dbReference type="KEGG" id="vg:9712928"/>
<proteinExistence type="predicted"/>
<dbReference type="SMART" id="SM00465">
    <property type="entry name" value="GIYc"/>
    <property type="match status" value="1"/>
</dbReference>
<dbReference type="GO" id="GO:0004519">
    <property type="term" value="F:endonuclease activity"/>
    <property type="evidence" value="ECO:0007669"/>
    <property type="project" value="UniProtKB-KW"/>
</dbReference>
<evidence type="ECO:0000256" key="1">
    <source>
        <dbReference type="ARBA" id="ARBA00001946"/>
    </source>
</evidence>
<evidence type="ECO:0000256" key="2">
    <source>
        <dbReference type="ARBA" id="ARBA00010045"/>
    </source>
</evidence>
<dbReference type="InterPro" id="IPR003611">
    <property type="entry name" value="NUMOD3"/>
</dbReference>
<name>D9ICP8_BPRB1</name>
<dbReference type="EMBL" id="HM134276">
    <property type="protein sequence ID" value="ADJ55491.1"/>
    <property type="molecule type" value="Genomic_DNA"/>
</dbReference>
<keyword evidence="6" id="KW-0255">Endonuclease</keyword>
<keyword evidence="6" id="KW-0378">Hydrolase</keyword>
<dbReference type="PROSITE" id="PS50164">
    <property type="entry name" value="GIY_YIG"/>
    <property type="match status" value="1"/>
</dbReference>
<evidence type="ECO:0000313" key="7">
    <source>
        <dbReference type="Proteomes" id="UP000001091"/>
    </source>
</evidence>
<organismHost>
    <name type="scientific">Escherichia coli</name>
    <dbReference type="NCBI Taxonomy" id="562"/>
</organismHost>
<dbReference type="Proteomes" id="UP000001091">
    <property type="component" value="Segment"/>
</dbReference>
<dbReference type="Pfam" id="PF07460">
    <property type="entry name" value="NUMOD3"/>
    <property type="match status" value="1"/>
</dbReference>
<dbReference type="GeneID" id="9712928"/>
<reference evidence="6 7" key="1">
    <citation type="journal article" date="2010" name="Virol. J.">
        <title>Genomes of the T4-related bacteriophages as windows on microbial genome evolution.</title>
        <authorList>
            <person name="Petrov V.M."/>
            <person name="Ratnayaka S."/>
            <person name="Nolan J.M."/>
            <person name="Miller E.S."/>
            <person name="Karam J.D."/>
        </authorList>
    </citation>
    <scope>NUCLEOTIDE SEQUENCE [LARGE SCALE GENOMIC DNA]</scope>
</reference>
<dbReference type="SUPFAM" id="SSF82771">
    <property type="entry name" value="GIY-YIG endonuclease"/>
    <property type="match status" value="1"/>
</dbReference>
<dbReference type="InterPro" id="IPR000305">
    <property type="entry name" value="GIY-YIG_endonuc"/>
</dbReference>
<feature type="region of interest" description="Disordered" evidence="4">
    <location>
        <begin position="158"/>
        <end position="187"/>
    </location>
</feature>
<evidence type="ECO:0000256" key="4">
    <source>
        <dbReference type="SAM" id="MobiDB-lite"/>
    </source>
</evidence>
<evidence type="ECO:0000259" key="5">
    <source>
        <dbReference type="PROSITE" id="PS50164"/>
    </source>
</evidence>
<keyword evidence="7" id="KW-1185">Reference proteome</keyword>
<comment type="similarity">
    <text evidence="2">To endonucleases of group I introns of fungi and phage.</text>
</comment>
<dbReference type="InterPro" id="IPR035901">
    <property type="entry name" value="GIY-YIG_endonuc_sf"/>
</dbReference>
<feature type="domain" description="GIY-YIG" evidence="5">
    <location>
        <begin position="1"/>
        <end position="84"/>
    </location>
</feature>
<evidence type="ECO:0000256" key="3">
    <source>
        <dbReference type="ARBA" id="ARBA00022842"/>
    </source>
</evidence>
<protein>
    <submittedName>
        <fullName evidence="6">Putative Seg-like homing endonuclease, GIY-YIG family</fullName>
    </submittedName>
</protein>
<gene>
    <name evidence="6" type="ORF">RB16p187</name>
</gene>
<keyword evidence="3" id="KW-0460">Magnesium</keyword>
<dbReference type="RefSeq" id="YP_003858487.1">
    <property type="nucleotide sequence ID" value="NC_014467.1"/>
</dbReference>
<evidence type="ECO:0000313" key="6">
    <source>
        <dbReference type="EMBL" id="ADJ55491.1"/>
    </source>
</evidence>
<organism evidence="6 7">
    <name type="scientific">Escherichia phage RB16</name>
    <dbReference type="NCBI Taxonomy" id="2681599"/>
    <lineage>
        <taxon>Viruses</taxon>
        <taxon>Duplodnaviria</taxon>
        <taxon>Heunggongvirae</taxon>
        <taxon>Uroviricota</taxon>
        <taxon>Caudoviricetes</taxon>
        <taxon>Pantevenvirales</taxon>
        <taxon>Straboviridae</taxon>
        <taxon>Pseudotevenvirus</taxon>
        <taxon>Pseudotevenvirus RB16</taxon>
    </lineage>
</organism>
<keyword evidence="6" id="KW-0540">Nuclease</keyword>
<dbReference type="CDD" id="cd10444">
    <property type="entry name" value="GIY-YIG_SegABCDEFG"/>
    <property type="match status" value="1"/>
</dbReference>
<feature type="compositionally biased region" description="Basic and acidic residues" evidence="4">
    <location>
        <begin position="171"/>
        <end position="187"/>
    </location>
</feature>
<dbReference type="GO" id="GO:0003677">
    <property type="term" value="F:DNA binding"/>
    <property type="evidence" value="ECO:0007669"/>
    <property type="project" value="InterPro"/>
</dbReference>
<comment type="cofactor">
    <cofactor evidence="1">
        <name>Mg(2+)</name>
        <dbReference type="ChEBI" id="CHEBI:18420"/>
    </cofactor>
</comment>